<dbReference type="PRINTS" id="PR00377">
    <property type="entry name" value="IMPHPHTASES"/>
</dbReference>
<feature type="binding site" evidence="1">
    <location>
        <position position="225"/>
    </location>
    <ligand>
        <name>substrate</name>
    </ligand>
</feature>
<proteinExistence type="inferred from homology"/>
<feature type="binding site" evidence="1">
    <location>
        <position position="63"/>
    </location>
    <ligand>
        <name>substrate</name>
    </ligand>
</feature>
<comment type="function">
    <text evidence="1">Converts adenosine-3',5'-bisphosphate (PAP) to AMP.</text>
</comment>
<comment type="cofactor">
    <cofactor evidence="1">
        <name>Mg(2+)</name>
        <dbReference type="ChEBI" id="CHEBI:18420"/>
    </cofactor>
</comment>
<evidence type="ECO:0000313" key="3">
    <source>
        <dbReference type="Proteomes" id="UP000700059"/>
    </source>
</evidence>
<reference evidence="2 3" key="1">
    <citation type="submission" date="2021-08" db="EMBL/GenBank/DDBJ databases">
        <title>Helicobacter spp. isolated from feces of Anatolian Ground Squirrel (Spermophilus xanthoprymnus) in Turkey.</title>
        <authorList>
            <person name="Aydin F."/>
            <person name="Abay S."/>
            <person name="Kayman T."/>
            <person name="Karakaya E."/>
            <person name="Saticioglu I.B."/>
        </authorList>
    </citation>
    <scope>NUCLEOTIDE SEQUENCE [LARGE SCALE GENOMIC DNA]</scope>
    <source>
        <strain evidence="2 3">Faydin-H70</strain>
    </source>
</reference>
<feature type="binding site" evidence="1">
    <location>
        <position position="82"/>
    </location>
    <ligand>
        <name>Mg(2+)</name>
        <dbReference type="ChEBI" id="CHEBI:18420"/>
        <label>1</label>
    </ligand>
</feature>
<feature type="binding site" evidence="1">
    <location>
        <position position="84"/>
    </location>
    <ligand>
        <name>Mg(2+)</name>
        <dbReference type="ChEBI" id="CHEBI:18420"/>
        <label>1</label>
    </ligand>
</feature>
<comment type="caution">
    <text evidence="2">The sequence shown here is derived from an EMBL/GenBank/DDBJ whole genome shotgun (WGS) entry which is preliminary data.</text>
</comment>
<dbReference type="HAMAP" id="MF_02095">
    <property type="entry name" value="CysQ"/>
    <property type="match status" value="1"/>
</dbReference>
<feature type="binding site" evidence="1">
    <location>
        <position position="82"/>
    </location>
    <ligand>
        <name>Mg(2+)</name>
        <dbReference type="ChEBI" id="CHEBI:18420"/>
        <label>2</label>
    </ligand>
</feature>
<comment type="subcellular location">
    <subcellularLocation>
        <location evidence="1">Cell membrane</location>
        <topology evidence="1">Peripheral membrane protein</topology>
        <orientation evidence="1">Cytoplasmic side</orientation>
    </subcellularLocation>
</comment>
<keyword evidence="1" id="KW-0479">Metal-binding</keyword>
<dbReference type="EC" id="3.1.3.7" evidence="1"/>
<keyword evidence="1" id="KW-0378">Hydrolase</keyword>
<comment type="similarity">
    <text evidence="1">Belongs to the inositol monophosphatase superfamily. CysQ family.</text>
</comment>
<dbReference type="RefSeq" id="WP_221532737.1">
    <property type="nucleotide sequence ID" value="NZ_JAIGYP010000014.1"/>
</dbReference>
<organism evidence="2 3">
    <name type="scientific">Helicobacter turcicus</name>
    <dbReference type="NCBI Taxonomy" id="2867412"/>
    <lineage>
        <taxon>Bacteria</taxon>
        <taxon>Pseudomonadati</taxon>
        <taxon>Campylobacterota</taxon>
        <taxon>Epsilonproteobacteria</taxon>
        <taxon>Campylobacterales</taxon>
        <taxon>Helicobacteraceae</taxon>
        <taxon>Helicobacter</taxon>
    </lineage>
</organism>
<evidence type="ECO:0000256" key="1">
    <source>
        <dbReference type="HAMAP-Rule" id="MF_02095"/>
    </source>
</evidence>
<sequence>MYALLYKTALIATNAGEVVLKYYGLEDFDLKKDSSPLTKADLESNALITKALGEISPYALCSEEAVLDYTERKDLEYFWLIDPLDGTKDFLAQNGGFTINIALIHKNRPILGVVYAPYFSKLYLALKGFGGFTFCAESLKNARENNALNLTWLEANKQRLNGDRIIQDTQIVACDSIFHSTRATQDFIKKYALKVQKYGSSLKICALAEGKADLYPRFNGTNEWDIAACEIVLEEAGGVILDCITKKPLLYNKPSVRNNHFIAFAKSQINGEIYKDFMRNG</sequence>
<dbReference type="Gene3D" id="3.40.190.80">
    <property type="match status" value="1"/>
</dbReference>
<feature type="binding site" evidence="1">
    <location>
        <begin position="84"/>
        <end position="87"/>
    </location>
    <ligand>
        <name>substrate</name>
    </ligand>
</feature>
<keyword evidence="1" id="KW-1003">Cell membrane</keyword>
<dbReference type="InterPro" id="IPR006240">
    <property type="entry name" value="CysQ"/>
</dbReference>
<dbReference type="Proteomes" id="UP000700059">
    <property type="component" value="Unassembled WGS sequence"/>
</dbReference>
<dbReference type="SUPFAM" id="SSF56655">
    <property type="entry name" value="Carbohydrate phosphatase"/>
    <property type="match status" value="1"/>
</dbReference>
<dbReference type="PANTHER" id="PTHR43028:SF5">
    <property type="entry name" value="3'(2'),5'-BISPHOSPHATE NUCLEOTIDASE 1"/>
    <property type="match status" value="1"/>
</dbReference>
<dbReference type="InterPro" id="IPR050725">
    <property type="entry name" value="CysQ/Inositol_MonoPase"/>
</dbReference>
<comment type="catalytic activity">
    <reaction evidence="1">
        <text>adenosine 3',5'-bisphosphate + H2O = AMP + phosphate</text>
        <dbReference type="Rhea" id="RHEA:10040"/>
        <dbReference type="ChEBI" id="CHEBI:15377"/>
        <dbReference type="ChEBI" id="CHEBI:43474"/>
        <dbReference type="ChEBI" id="CHEBI:58343"/>
        <dbReference type="ChEBI" id="CHEBI:456215"/>
        <dbReference type="EC" id="3.1.3.7"/>
    </reaction>
</comment>
<dbReference type="EMBL" id="JAIGYQ010000014">
    <property type="protein sequence ID" value="MBX7491482.1"/>
    <property type="molecule type" value="Genomic_DNA"/>
</dbReference>
<protein>
    <recommendedName>
        <fullName evidence="1">3'(2'),5'-bisphosphate nucleotidase CysQ</fullName>
        <ecNumber evidence="1">3.1.3.7</ecNumber>
    </recommendedName>
    <alternativeName>
        <fullName evidence="1">3'(2'),5-bisphosphonucleoside 3'(2')-phosphohydrolase</fullName>
    </alternativeName>
    <alternativeName>
        <fullName evidence="1">3'-phosphoadenosine 5'-phosphate phosphatase</fullName>
        <shortName evidence="1">PAP phosphatase</shortName>
    </alternativeName>
</protein>
<feature type="binding site" evidence="1">
    <location>
        <position position="63"/>
    </location>
    <ligand>
        <name>Mg(2+)</name>
        <dbReference type="ChEBI" id="CHEBI:18420"/>
        <label>1</label>
    </ligand>
</feature>
<gene>
    <name evidence="1" type="primary">cysQ</name>
    <name evidence="2" type="ORF">K4G57_08425</name>
</gene>
<keyword evidence="1" id="KW-0460">Magnesium</keyword>
<dbReference type="CDD" id="cd01638">
    <property type="entry name" value="CysQ"/>
    <property type="match status" value="1"/>
</dbReference>
<dbReference type="Pfam" id="PF00459">
    <property type="entry name" value="Inositol_P"/>
    <property type="match status" value="1"/>
</dbReference>
<keyword evidence="1" id="KW-0472">Membrane</keyword>
<name>A0ABS7JQ11_9HELI</name>
<keyword evidence="3" id="KW-1185">Reference proteome</keyword>
<dbReference type="PANTHER" id="PTHR43028">
    <property type="entry name" value="3'(2'),5'-BISPHOSPHATE NUCLEOTIDASE 1"/>
    <property type="match status" value="1"/>
</dbReference>
<accession>A0ABS7JQ11</accession>
<feature type="binding site" evidence="1">
    <location>
        <position position="85"/>
    </location>
    <ligand>
        <name>Mg(2+)</name>
        <dbReference type="ChEBI" id="CHEBI:18420"/>
        <label>2</label>
    </ligand>
</feature>
<dbReference type="InterPro" id="IPR000760">
    <property type="entry name" value="Inositol_monophosphatase-like"/>
</dbReference>
<evidence type="ECO:0000313" key="2">
    <source>
        <dbReference type="EMBL" id="MBX7491482.1"/>
    </source>
</evidence>
<dbReference type="Gene3D" id="3.30.540.10">
    <property type="entry name" value="Fructose-1,6-Bisphosphatase, subunit A, domain 1"/>
    <property type="match status" value="1"/>
</dbReference>
<feature type="binding site" evidence="1">
    <location>
        <position position="225"/>
    </location>
    <ligand>
        <name>Mg(2+)</name>
        <dbReference type="ChEBI" id="CHEBI:18420"/>
        <label>2</label>
    </ligand>
</feature>